<dbReference type="Proteomes" id="UP000001556">
    <property type="component" value="Chromosome"/>
</dbReference>
<organism evidence="1 2">
    <name type="scientific">Desulforamulus reducens (strain ATCC BAA-1160 / DSM 100696 / MI-1)</name>
    <name type="common">Desulfotomaculum reducens</name>
    <dbReference type="NCBI Taxonomy" id="349161"/>
    <lineage>
        <taxon>Bacteria</taxon>
        <taxon>Bacillati</taxon>
        <taxon>Bacillota</taxon>
        <taxon>Clostridia</taxon>
        <taxon>Eubacteriales</taxon>
        <taxon>Peptococcaceae</taxon>
        <taxon>Desulforamulus</taxon>
    </lineage>
</organism>
<evidence type="ECO:0008006" key="3">
    <source>
        <dbReference type="Google" id="ProtNLM"/>
    </source>
</evidence>
<dbReference type="Gene3D" id="2.40.10.120">
    <property type="match status" value="1"/>
</dbReference>
<sequence length="219" mass="23200">MSVSLNQILNQFILAVGKVTTTGLSLLGTSFAVSKGKFVTTKHITGVDDNNLVLILPKTSTTNDYQDTSDTSVSYFGVKIAEIDPFKDISILTVDSNVAPPYNLSGTDTVFTGSPVVTYGFPHADHGRLVFTEQYSRIGARVLIESGGIKSKHIVLNTQARPGQSGSPIFNPTNMSVVAMLIGSYAPGGGGGISLGGVDPHTLHQTTHAISVEYIKEML</sequence>
<evidence type="ECO:0000313" key="2">
    <source>
        <dbReference type="Proteomes" id="UP000001556"/>
    </source>
</evidence>
<dbReference type="Pfam" id="PF13365">
    <property type="entry name" value="Trypsin_2"/>
    <property type="match status" value="1"/>
</dbReference>
<dbReference type="RefSeq" id="WP_011879321.1">
    <property type="nucleotide sequence ID" value="NC_009253.1"/>
</dbReference>
<dbReference type="STRING" id="349161.Dred_3029"/>
<gene>
    <name evidence="1" type="ordered locus">Dred_3029</name>
</gene>
<dbReference type="InterPro" id="IPR009003">
    <property type="entry name" value="Peptidase_S1_PA"/>
</dbReference>
<name>A4J8X9_DESRM</name>
<dbReference type="HOGENOM" id="CLU_077689_0_0_9"/>
<dbReference type="OrthoDB" id="9766361at2"/>
<dbReference type="eggNOG" id="COG0265">
    <property type="taxonomic scope" value="Bacteria"/>
</dbReference>
<evidence type="ECO:0000313" key="1">
    <source>
        <dbReference type="EMBL" id="ABO51532.1"/>
    </source>
</evidence>
<keyword evidence="2" id="KW-1185">Reference proteome</keyword>
<protein>
    <recommendedName>
        <fullName evidence="3">Serine protease</fullName>
    </recommendedName>
</protein>
<reference evidence="1 2" key="1">
    <citation type="submission" date="2007-03" db="EMBL/GenBank/DDBJ databases">
        <title>Complete sequence of Desulfotomaculum reducens MI-1.</title>
        <authorList>
            <consortium name="US DOE Joint Genome Institute"/>
            <person name="Copeland A."/>
            <person name="Lucas S."/>
            <person name="Lapidus A."/>
            <person name="Barry K."/>
            <person name="Detter J.C."/>
            <person name="Glavina del Rio T."/>
            <person name="Hammon N."/>
            <person name="Israni S."/>
            <person name="Dalin E."/>
            <person name="Tice H."/>
            <person name="Pitluck S."/>
            <person name="Sims D."/>
            <person name="Brettin T."/>
            <person name="Bruce D."/>
            <person name="Han C."/>
            <person name="Tapia R."/>
            <person name="Schmutz J."/>
            <person name="Larimer F."/>
            <person name="Land M."/>
            <person name="Hauser L."/>
            <person name="Kyrpides N."/>
            <person name="Kim E."/>
            <person name="Tebo B.M."/>
            <person name="Richardson P."/>
        </authorList>
    </citation>
    <scope>NUCLEOTIDE SEQUENCE [LARGE SCALE GENOMIC DNA]</scope>
    <source>
        <strain evidence="1 2">MI-1</strain>
    </source>
</reference>
<dbReference type="SUPFAM" id="SSF50494">
    <property type="entry name" value="Trypsin-like serine proteases"/>
    <property type="match status" value="1"/>
</dbReference>
<dbReference type="KEGG" id="drm:Dred_3029"/>
<dbReference type="AlphaFoldDB" id="A4J8X9"/>
<dbReference type="EMBL" id="CP000612">
    <property type="protein sequence ID" value="ABO51532.1"/>
    <property type="molecule type" value="Genomic_DNA"/>
</dbReference>
<accession>A4J8X9</accession>
<proteinExistence type="predicted"/>